<dbReference type="InterPro" id="IPR029058">
    <property type="entry name" value="AB_hydrolase_fold"/>
</dbReference>
<dbReference type="PANTHER" id="PTHR43248:SF2">
    <property type="entry name" value="PROLYL AMINOPEPTIDASE"/>
    <property type="match status" value="1"/>
</dbReference>
<protein>
    <submittedName>
        <fullName evidence="4">Alpha/beta fold hydrolase</fullName>
    </submittedName>
</protein>
<dbReference type="SUPFAM" id="SSF53474">
    <property type="entry name" value="alpha/beta-Hydrolases"/>
    <property type="match status" value="1"/>
</dbReference>
<dbReference type="InterPro" id="IPR002410">
    <property type="entry name" value="Peptidase_S33"/>
</dbReference>
<dbReference type="EMBL" id="WOGT01000001">
    <property type="protein sequence ID" value="MUN54269.1"/>
    <property type="molecule type" value="Genomic_DNA"/>
</dbReference>
<dbReference type="GO" id="GO:0004177">
    <property type="term" value="F:aminopeptidase activity"/>
    <property type="evidence" value="ECO:0007669"/>
    <property type="project" value="UniProtKB-EC"/>
</dbReference>
<dbReference type="RefSeq" id="WP_129314330.1">
    <property type="nucleotide sequence ID" value="NZ_NOIQ01000001.1"/>
</dbReference>
<dbReference type="GO" id="GO:0006508">
    <property type="term" value="P:proteolysis"/>
    <property type="evidence" value="ECO:0007669"/>
    <property type="project" value="InterPro"/>
</dbReference>
<reference evidence="4 5" key="1">
    <citation type="submission" date="2019-12" db="EMBL/GenBank/DDBJ databases">
        <authorList>
            <person name="Li J."/>
            <person name="Shi Y."/>
            <person name="Xu G."/>
            <person name="Xiao D."/>
            <person name="Ran X."/>
        </authorList>
    </citation>
    <scope>NUCLEOTIDE SEQUENCE [LARGE SCALE GENOMIC DNA]</scope>
    <source>
        <strain evidence="4 5">JCM 15915</strain>
    </source>
</reference>
<dbReference type="Pfam" id="PF00561">
    <property type="entry name" value="Abhydrolase_1"/>
    <property type="match status" value="1"/>
</dbReference>
<dbReference type="InterPro" id="IPR000073">
    <property type="entry name" value="AB_hydrolase_1"/>
</dbReference>
<accession>A0A7K1LGF6</accession>
<feature type="domain" description="AB hydrolase-1" evidence="3">
    <location>
        <begin position="79"/>
        <end position="228"/>
    </location>
</feature>
<dbReference type="OrthoDB" id="9796770at2"/>
<proteinExistence type="inferred from homology"/>
<keyword evidence="5" id="KW-1185">Reference proteome</keyword>
<dbReference type="Gene3D" id="3.40.50.1820">
    <property type="entry name" value="alpha/beta hydrolase"/>
    <property type="match status" value="1"/>
</dbReference>
<dbReference type="Proteomes" id="UP000462152">
    <property type="component" value="Unassembled WGS sequence"/>
</dbReference>
<comment type="similarity">
    <text evidence="1">Belongs to the peptidase S33 family.</text>
</comment>
<dbReference type="InterPro" id="IPR051601">
    <property type="entry name" value="Serine_prot/Carboxylest_S33"/>
</dbReference>
<comment type="caution">
    <text evidence="4">The sequence shown here is derived from an EMBL/GenBank/DDBJ whole genome shotgun (WGS) entry which is preliminary data.</text>
</comment>
<evidence type="ECO:0000256" key="1">
    <source>
        <dbReference type="ARBA" id="ARBA00010088"/>
    </source>
</evidence>
<sequence length="470" mass="52041">MAFPGSTPVPHRAGPTHRIGELELTEHRFRVPLAHAWPWSHEGEAAPSASASETIEIFARVVTRHDAESWGEPDDRPFLVYLQGGPGMPSPRPLTDSGWVRHLARAYRVVLLDQRGTGLSSPLSADALARRGDAAAQVAWLEHFRADSIVADAECVRATLTADEPEKRWASLGQSFGGFITLSYLSYAPDSLLHSWMTAGLAPIHSSPTDVYRSTFDRVSERNLEYYDWYPEDRSRAVEIAAFLRDHEVRLSSGERLTPHRFQMLGNHLGGNSRVHGLHYLLESAFAEGAGFPSERFLTDVGRAVSFAGQPLYALMHEAIYCDGPGVSSQWAADRIRATRPDYSEEADPLLFTGEMIHPWYFEEDPALTPLADAARLLAAKDDWGHLYDLDRLARNEVPVAASAYRPDVYVDFDHAMETAASIPNLRTWTSNSMHHDALGHNTEEVLGRLGEVLVESGALSESPVSVPSR</sequence>
<dbReference type="PRINTS" id="PR00793">
    <property type="entry name" value="PROAMNOPTASE"/>
</dbReference>
<gene>
    <name evidence="4" type="ORF">GMA10_03405</name>
</gene>
<dbReference type="AlphaFoldDB" id="A0A7K1LGF6"/>
<evidence type="ECO:0000313" key="4">
    <source>
        <dbReference type="EMBL" id="MUN54269.1"/>
    </source>
</evidence>
<dbReference type="PANTHER" id="PTHR43248">
    <property type="entry name" value="2-SUCCINYL-6-HYDROXY-2,4-CYCLOHEXADIENE-1-CARBOXYLATE SYNTHASE"/>
    <property type="match status" value="1"/>
</dbReference>
<keyword evidence="2 4" id="KW-0378">Hydrolase</keyword>
<evidence type="ECO:0000313" key="5">
    <source>
        <dbReference type="Proteomes" id="UP000462152"/>
    </source>
</evidence>
<organism evidence="4 5">
    <name type="scientific">Rothia koreensis</name>
    <dbReference type="NCBI Taxonomy" id="592378"/>
    <lineage>
        <taxon>Bacteria</taxon>
        <taxon>Bacillati</taxon>
        <taxon>Actinomycetota</taxon>
        <taxon>Actinomycetes</taxon>
        <taxon>Micrococcales</taxon>
        <taxon>Micrococcaceae</taxon>
        <taxon>Rothia</taxon>
    </lineage>
</organism>
<name>A0A7K1LGF6_9MICC</name>
<evidence type="ECO:0000256" key="2">
    <source>
        <dbReference type="ARBA" id="ARBA00022801"/>
    </source>
</evidence>
<evidence type="ECO:0000259" key="3">
    <source>
        <dbReference type="Pfam" id="PF00561"/>
    </source>
</evidence>